<dbReference type="PANTHER" id="PTHR38687:SF1">
    <property type="entry name" value="CELL DIVISION PROTEIN DEDD"/>
    <property type="match status" value="1"/>
</dbReference>
<dbReference type="EMBL" id="CP071527">
    <property type="protein sequence ID" value="USQ12524.1"/>
    <property type="molecule type" value="Genomic_DNA"/>
</dbReference>
<evidence type="ECO:0000313" key="4">
    <source>
        <dbReference type="Proteomes" id="UP001057474"/>
    </source>
</evidence>
<dbReference type="Proteomes" id="UP001057474">
    <property type="component" value="Chromosome"/>
</dbReference>
<reference evidence="3" key="1">
    <citation type="submission" date="2021-03" db="EMBL/GenBank/DDBJ databases">
        <title>Legionella lytica PCM 2298.</title>
        <authorList>
            <person name="Koper P."/>
        </authorList>
    </citation>
    <scope>NUCLEOTIDE SEQUENCE</scope>
    <source>
        <strain evidence="3">PCM 2298</strain>
    </source>
</reference>
<keyword evidence="1" id="KW-0812">Transmembrane</keyword>
<keyword evidence="1" id="KW-1133">Transmembrane helix</keyword>
<organism evidence="3 4">
    <name type="scientific">Legionella lytica</name>
    <dbReference type="NCBI Taxonomy" id="96232"/>
    <lineage>
        <taxon>Bacteria</taxon>
        <taxon>Pseudomonadati</taxon>
        <taxon>Pseudomonadota</taxon>
        <taxon>Gammaproteobacteria</taxon>
        <taxon>Legionellales</taxon>
        <taxon>Legionellaceae</taxon>
        <taxon>Legionella</taxon>
    </lineage>
</organism>
<accession>A0ABY4Y5W0</accession>
<keyword evidence="4" id="KW-1185">Reference proteome</keyword>
<dbReference type="Pfam" id="PF05036">
    <property type="entry name" value="SPOR"/>
    <property type="match status" value="1"/>
</dbReference>
<dbReference type="SUPFAM" id="SSF110997">
    <property type="entry name" value="Sporulation related repeat"/>
    <property type="match status" value="1"/>
</dbReference>
<dbReference type="Gene3D" id="3.30.70.1070">
    <property type="entry name" value="Sporulation related repeat"/>
    <property type="match status" value="1"/>
</dbReference>
<gene>
    <name evidence="3" type="ORF">J2N86_07240</name>
</gene>
<evidence type="ECO:0000259" key="2">
    <source>
        <dbReference type="PROSITE" id="PS51724"/>
    </source>
</evidence>
<keyword evidence="1" id="KW-0472">Membrane</keyword>
<evidence type="ECO:0000256" key="1">
    <source>
        <dbReference type="SAM" id="Phobius"/>
    </source>
</evidence>
<dbReference type="PANTHER" id="PTHR38687">
    <property type="entry name" value="CELL DIVISION PROTEIN DEDD-RELATED"/>
    <property type="match status" value="1"/>
</dbReference>
<sequence length="271" mass="29357">MKLVMDEKLKHRLVGISVVLSLGAIFLPAMMKKSSQHLESNLSVNVQLPPKPIAPNVAVTDEEQMFKTIKIAKVNIKSAAPQVKEDFIASAPVHEKSNMPVATVDPTPAQVAIEKPIELALNNAVQTSVHKEVKVVQAKVEKPVIKPTAPVVKPVQVAAQQVIQRKVELVKPKMPVKPVVAQVVTKKPAVKHDIYAVQLASFSKLANAEALVRKLQGKGYKASYARVAGRNGTIYKVYVGHSPIRDNVVKLKTQLASAMQLNGFVVNTGVS</sequence>
<feature type="transmembrane region" description="Helical" evidence="1">
    <location>
        <begin position="12"/>
        <end position="31"/>
    </location>
</feature>
<name>A0ABY4Y5W0_9GAMM</name>
<feature type="domain" description="SPOR" evidence="2">
    <location>
        <begin position="189"/>
        <end position="268"/>
    </location>
</feature>
<dbReference type="InterPro" id="IPR052521">
    <property type="entry name" value="Cell_div_SPOR-domain"/>
</dbReference>
<dbReference type="InterPro" id="IPR007730">
    <property type="entry name" value="SPOR-like_dom"/>
</dbReference>
<dbReference type="RefSeq" id="WP_252578648.1">
    <property type="nucleotide sequence ID" value="NZ_CP071527.1"/>
</dbReference>
<proteinExistence type="predicted"/>
<dbReference type="InterPro" id="IPR036680">
    <property type="entry name" value="SPOR-like_sf"/>
</dbReference>
<protein>
    <submittedName>
        <fullName evidence="3">SPOR domain-containing protein</fullName>
    </submittedName>
</protein>
<evidence type="ECO:0000313" key="3">
    <source>
        <dbReference type="EMBL" id="USQ12524.1"/>
    </source>
</evidence>
<dbReference type="PROSITE" id="PS51724">
    <property type="entry name" value="SPOR"/>
    <property type="match status" value="1"/>
</dbReference>